<dbReference type="SUPFAM" id="SSF55781">
    <property type="entry name" value="GAF domain-like"/>
    <property type="match status" value="1"/>
</dbReference>
<feature type="domain" description="HD-GYP" evidence="2">
    <location>
        <begin position="496"/>
        <end position="691"/>
    </location>
</feature>
<reference evidence="3 4" key="2">
    <citation type="journal article" date="2011" name="J. Bacteriol.">
        <title>Complete Genome Sequence of the Haloalkaliphilic, Hydrogen Producing Halanaerobium hydrogenoformans.</title>
        <authorList>
            <person name="Brown S.D."/>
            <person name="Begemann M.B."/>
            <person name="Mormile M.R."/>
            <person name="Wall J.D."/>
            <person name="Han C.S."/>
            <person name="Goodwin L.A."/>
            <person name="Pitluck S."/>
            <person name="Land M.L."/>
            <person name="Hauser L.J."/>
            <person name="Elias D.A."/>
        </authorList>
    </citation>
    <scope>NUCLEOTIDE SEQUENCE [LARGE SCALE GENOMIC DNA]</scope>
    <source>
        <strain evidence="4">sapolanicus</strain>
    </source>
</reference>
<evidence type="ECO:0000313" key="4">
    <source>
        <dbReference type="Proteomes" id="UP000007434"/>
    </source>
</evidence>
<dbReference type="Gene3D" id="1.10.3210.10">
    <property type="entry name" value="Hypothetical protein af1432"/>
    <property type="match status" value="1"/>
</dbReference>
<dbReference type="PROSITE" id="PS51832">
    <property type="entry name" value="HD_GYP"/>
    <property type="match status" value="1"/>
</dbReference>
<dbReference type="HOGENOM" id="CLU_000445_92_5_9"/>
<gene>
    <name evidence="3" type="ordered locus">Halsa_0260</name>
</gene>
<accession>E4RNR1</accession>
<dbReference type="Gene3D" id="3.30.450.20">
    <property type="entry name" value="PAS domain"/>
    <property type="match status" value="1"/>
</dbReference>
<feature type="coiled-coil region" evidence="1">
    <location>
        <begin position="301"/>
        <end position="328"/>
    </location>
</feature>
<dbReference type="SMART" id="SM00065">
    <property type="entry name" value="GAF"/>
    <property type="match status" value="1"/>
</dbReference>
<evidence type="ECO:0000259" key="2">
    <source>
        <dbReference type="PROSITE" id="PS51832"/>
    </source>
</evidence>
<sequence length="705" mass="81205">MTNKRWFEMNKVEYNRDIPVATQAKWQKILNILVKTADSSDALITRFDPPFLDVFKASENIENIFKEGMRVKVSGHYCYDVIKNDKKIMIVNALENKKWKDYTDAQSGFNAYLGYPLKWPDGKIFGTLCIHYKKAHSFSEQTQEVMGEFKELIESQLEIIDKNKKNEVFQLIHNNIKQGVCLHKLIYKDDKAVDYKIMNANPAYEKILGIPLKKAKGSLGSEIYKNDKAPYLKTYSQVAETGESLTIEKYFSPLNRYFNITVTSPEKGKFITLFEDITERKEKEEKISEQKEQLSVSFEQLSAYNEEVMAMNEELEQSFEEVNLLNQRFVNMIELVSNMGDKTLLSKKEFFSDLLKKAIEIIPEADYGKLCIINDQGKCQFIDAVGHDIKALAKIAFDKNLLFNIESKDINESQGYFFNLDMMESDKKELFLKALKPIKSSLYINIVIDEQTFGRIGLDIKNKSSLDFSDTTKKVLKSFSTLASSFFAFKRFDDLQTNFTKELLTSIIKIMEMYDLYTKGHSENVAKLASAIAGEMKLSKKAIKDTYWAGLVHDIGKLLIPLNIINKQEKLTDQEYELIKKHPVWGNKALSSSKILKPIAYFILHHHERWDGRGYPEGLEENEIPLISQILAVADAWDAMLSKRAYRQSLSFEEALGEIKKNKETQFSPQVVDAFVKILEDDKIETLQQDVLDNAINKSKNSVFF</sequence>
<keyword evidence="4" id="KW-1185">Reference proteome</keyword>
<dbReference type="InterPro" id="IPR035965">
    <property type="entry name" value="PAS-like_dom_sf"/>
</dbReference>
<dbReference type="STRING" id="656519.Halsa_0260"/>
<dbReference type="InterPro" id="IPR013656">
    <property type="entry name" value="PAS_4"/>
</dbReference>
<dbReference type="InterPro" id="IPR003607">
    <property type="entry name" value="HD/PDEase_dom"/>
</dbReference>
<protein>
    <submittedName>
        <fullName evidence="3">PAS/PAC sensor protein</fullName>
    </submittedName>
</protein>
<dbReference type="Gene3D" id="3.30.450.40">
    <property type="match status" value="1"/>
</dbReference>
<keyword evidence="1" id="KW-0175">Coiled coil</keyword>
<dbReference type="InterPro" id="IPR037522">
    <property type="entry name" value="HD_GYP_dom"/>
</dbReference>
<dbReference type="InterPro" id="IPR029016">
    <property type="entry name" value="GAF-like_dom_sf"/>
</dbReference>
<dbReference type="PANTHER" id="PTHR43155">
    <property type="entry name" value="CYCLIC DI-GMP PHOSPHODIESTERASE PA4108-RELATED"/>
    <property type="match status" value="1"/>
</dbReference>
<dbReference type="Proteomes" id="UP000007434">
    <property type="component" value="Chromosome"/>
</dbReference>
<dbReference type="eggNOG" id="COG2206">
    <property type="taxonomic scope" value="Bacteria"/>
</dbReference>
<evidence type="ECO:0000313" key="3">
    <source>
        <dbReference type="EMBL" id="ADQ13739.1"/>
    </source>
</evidence>
<dbReference type="EMBL" id="CP002304">
    <property type="protein sequence ID" value="ADQ13739.1"/>
    <property type="molecule type" value="Genomic_DNA"/>
</dbReference>
<dbReference type="Pfam" id="PF08448">
    <property type="entry name" value="PAS_4"/>
    <property type="match status" value="1"/>
</dbReference>
<dbReference type="AlphaFoldDB" id="E4RNR1"/>
<organism evidence="3 4">
    <name type="scientific">Halanaerobium hydrogeniformans</name>
    <name type="common">Halanaerobium sp. (strain sapolanicus)</name>
    <dbReference type="NCBI Taxonomy" id="656519"/>
    <lineage>
        <taxon>Bacteria</taxon>
        <taxon>Bacillati</taxon>
        <taxon>Bacillota</taxon>
        <taxon>Clostridia</taxon>
        <taxon>Halanaerobiales</taxon>
        <taxon>Halanaerobiaceae</taxon>
        <taxon>Halanaerobium</taxon>
    </lineage>
</organism>
<evidence type="ECO:0000256" key="1">
    <source>
        <dbReference type="SAM" id="Coils"/>
    </source>
</evidence>
<dbReference type="Pfam" id="PF13487">
    <property type="entry name" value="HD_5"/>
    <property type="match status" value="1"/>
</dbReference>
<dbReference type="InterPro" id="IPR003018">
    <property type="entry name" value="GAF"/>
</dbReference>
<reference evidence="3 4" key="1">
    <citation type="submission" date="2010-11" db="EMBL/GenBank/DDBJ databases">
        <title>Complete sequence of Halanaerobium sp. sapolanicus.</title>
        <authorList>
            <consortium name="US DOE Joint Genome Institute"/>
            <person name="Lucas S."/>
            <person name="Copeland A."/>
            <person name="Lapidus A."/>
            <person name="Cheng J.-F."/>
            <person name="Bruce D."/>
            <person name="Goodwin L."/>
            <person name="Pitluck S."/>
            <person name="Davenport K."/>
            <person name="Detter J.C."/>
            <person name="Han C."/>
            <person name="Tapia R."/>
            <person name="Land M."/>
            <person name="Hauser L."/>
            <person name="Jeffries C."/>
            <person name="Kyrpides N."/>
            <person name="Ivanova N."/>
            <person name="Mikhailova N."/>
            <person name="Begemann M.B."/>
            <person name="Mormile M.R."/>
            <person name="Wall J.D."/>
            <person name="Elias D.A."/>
            <person name="Woyke T."/>
        </authorList>
    </citation>
    <scope>NUCLEOTIDE SEQUENCE [LARGE SCALE GENOMIC DNA]</scope>
    <source>
        <strain evidence="4">sapolanicus</strain>
    </source>
</reference>
<dbReference type="CDD" id="cd00077">
    <property type="entry name" value="HDc"/>
    <property type="match status" value="1"/>
</dbReference>
<name>E4RNR1_HALHG</name>
<dbReference type="eggNOG" id="COG2203">
    <property type="taxonomic scope" value="Bacteria"/>
</dbReference>
<dbReference type="SMART" id="SM00471">
    <property type="entry name" value="HDc"/>
    <property type="match status" value="1"/>
</dbReference>
<dbReference type="Pfam" id="PF01590">
    <property type="entry name" value="GAF"/>
    <property type="match status" value="1"/>
</dbReference>
<dbReference type="SUPFAM" id="SSF55785">
    <property type="entry name" value="PYP-like sensor domain (PAS domain)"/>
    <property type="match status" value="1"/>
</dbReference>
<dbReference type="SUPFAM" id="SSF109604">
    <property type="entry name" value="HD-domain/PDEase-like"/>
    <property type="match status" value="1"/>
</dbReference>
<dbReference type="KEGG" id="has:Halsa_0260"/>
<proteinExistence type="predicted"/>